<dbReference type="Pfam" id="PF13649">
    <property type="entry name" value="Methyltransf_25"/>
    <property type="match status" value="1"/>
</dbReference>
<dbReference type="GO" id="GO:0008168">
    <property type="term" value="F:methyltransferase activity"/>
    <property type="evidence" value="ECO:0007669"/>
    <property type="project" value="UniProtKB-KW"/>
</dbReference>
<evidence type="ECO:0000313" key="3">
    <source>
        <dbReference type="EMBL" id="SHK27215.1"/>
    </source>
</evidence>
<accession>A0A1M6R3Z3</accession>
<name>A0A1M6R3Z3_9BACT</name>
<dbReference type="InterPro" id="IPR041698">
    <property type="entry name" value="Methyltransf_25"/>
</dbReference>
<dbReference type="AlphaFoldDB" id="A0A1M6R3Z3"/>
<organism evidence="3 4">
    <name type="scientific">Hymenobacter psychrotolerans DSM 18569</name>
    <dbReference type="NCBI Taxonomy" id="1121959"/>
    <lineage>
        <taxon>Bacteria</taxon>
        <taxon>Pseudomonadati</taxon>
        <taxon>Bacteroidota</taxon>
        <taxon>Cytophagia</taxon>
        <taxon>Cytophagales</taxon>
        <taxon>Hymenobacteraceae</taxon>
        <taxon>Hymenobacter</taxon>
    </lineage>
</organism>
<dbReference type="PANTHER" id="PTHR43317">
    <property type="entry name" value="THERMOSPERMINE SYNTHASE ACAULIS5"/>
    <property type="match status" value="1"/>
</dbReference>
<evidence type="ECO:0000313" key="4">
    <source>
        <dbReference type="Proteomes" id="UP000183947"/>
    </source>
</evidence>
<dbReference type="OrthoDB" id="650847at2"/>
<evidence type="ECO:0000259" key="2">
    <source>
        <dbReference type="Pfam" id="PF13649"/>
    </source>
</evidence>
<reference evidence="4" key="1">
    <citation type="submission" date="2016-11" db="EMBL/GenBank/DDBJ databases">
        <authorList>
            <person name="Varghese N."/>
            <person name="Submissions S."/>
        </authorList>
    </citation>
    <scope>NUCLEOTIDE SEQUENCE [LARGE SCALE GENOMIC DNA]</scope>
    <source>
        <strain evidence="4">DSM 18569</strain>
    </source>
</reference>
<proteinExistence type="predicted"/>
<dbReference type="RefSeq" id="WP_073281223.1">
    <property type="nucleotide sequence ID" value="NZ_FRAS01000002.1"/>
</dbReference>
<evidence type="ECO:0000256" key="1">
    <source>
        <dbReference type="ARBA" id="ARBA00023115"/>
    </source>
</evidence>
<keyword evidence="3" id="KW-0489">Methyltransferase</keyword>
<gene>
    <name evidence="3" type="ORF">SAMN02746009_00595</name>
</gene>
<dbReference type="STRING" id="1121959.SAMN02746009_00595"/>
<dbReference type="SUPFAM" id="SSF53335">
    <property type="entry name" value="S-adenosyl-L-methionine-dependent methyltransferases"/>
    <property type="match status" value="1"/>
</dbReference>
<dbReference type="GO" id="GO:0032259">
    <property type="term" value="P:methylation"/>
    <property type="evidence" value="ECO:0007669"/>
    <property type="project" value="UniProtKB-KW"/>
</dbReference>
<dbReference type="NCBIfam" id="NF037959">
    <property type="entry name" value="MFS_SpdSyn"/>
    <property type="match status" value="1"/>
</dbReference>
<keyword evidence="1" id="KW-0620">Polyamine biosynthesis</keyword>
<dbReference type="EMBL" id="FRAS01000002">
    <property type="protein sequence ID" value="SHK27215.1"/>
    <property type="molecule type" value="Genomic_DNA"/>
</dbReference>
<protein>
    <submittedName>
        <fullName evidence="3">Methyltransferase domain-containing protein</fullName>
    </submittedName>
</protein>
<dbReference type="GO" id="GO:0006596">
    <property type="term" value="P:polyamine biosynthetic process"/>
    <property type="evidence" value="ECO:0007669"/>
    <property type="project" value="UniProtKB-KW"/>
</dbReference>
<dbReference type="InterPro" id="IPR029063">
    <property type="entry name" value="SAM-dependent_MTases_sf"/>
</dbReference>
<dbReference type="CDD" id="cd02440">
    <property type="entry name" value="AdoMet_MTases"/>
    <property type="match status" value="1"/>
</dbReference>
<dbReference type="PANTHER" id="PTHR43317:SF1">
    <property type="entry name" value="THERMOSPERMINE SYNTHASE ACAULIS5"/>
    <property type="match status" value="1"/>
</dbReference>
<feature type="domain" description="Methyltransferase" evidence="2">
    <location>
        <begin position="69"/>
        <end position="171"/>
    </location>
</feature>
<sequence length="218" mass="24608">MLHHLRRYLSYLFPLTRIVHSPISGPLEVRWHRGRKVLDTRHANYSYGTLQQVLRYGLLFVEPEQAGHILLLGLGGGSVVQTLRQEKQLAVPITALELDPTIIALADKEFRIRPAANLHIVCADAFVWLRTAPTAEFGLIIIDLFVDLELPAGLQQAECWQHVWRALKPGGQVLFNTLTSAPLAVEEQELTEYLAQLGFAVREIEVEALNRLLVLRKP</sequence>
<keyword evidence="4" id="KW-1185">Reference proteome</keyword>
<keyword evidence="3" id="KW-0808">Transferase</keyword>
<dbReference type="Gene3D" id="3.40.50.150">
    <property type="entry name" value="Vaccinia Virus protein VP39"/>
    <property type="match status" value="1"/>
</dbReference>
<dbReference type="Proteomes" id="UP000183947">
    <property type="component" value="Unassembled WGS sequence"/>
</dbReference>